<dbReference type="InterPro" id="IPR003358">
    <property type="entry name" value="tRNA_(Gua-N-7)_MeTrfase_Trmb"/>
</dbReference>
<keyword evidence="3" id="KW-0489">Methyltransferase</keyword>
<evidence type="ECO:0000256" key="7">
    <source>
        <dbReference type="SAM" id="Phobius"/>
    </source>
</evidence>
<organism evidence="8 9">
    <name type="scientific">Heterorhabditis bacteriophora</name>
    <name type="common">Entomopathogenic nematode worm</name>
    <dbReference type="NCBI Taxonomy" id="37862"/>
    <lineage>
        <taxon>Eukaryota</taxon>
        <taxon>Metazoa</taxon>
        <taxon>Ecdysozoa</taxon>
        <taxon>Nematoda</taxon>
        <taxon>Chromadorea</taxon>
        <taxon>Rhabditida</taxon>
        <taxon>Rhabditina</taxon>
        <taxon>Rhabditomorpha</taxon>
        <taxon>Strongyloidea</taxon>
        <taxon>Heterorhabditidae</taxon>
        <taxon>Heterorhabditis</taxon>
    </lineage>
</organism>
<proteinExistence type="predicted"/>
<keyword evidence="6" id="KW-0819">tRNA processing</keyword>
<evidence type="ECO:0000256" key="4">
    <source>
        <dbReference type="ARBA" id="ARBA00022679"/>
    </source>
</evidence>
<dbReference type="SUPFAM" id="SSF53335">
    <property type="entry name" value="S-adenosyl-L-methionine-dependent methyltransferases"/>
    <property type="match status" value="1"/>
</dbReference>
<evidence type="ECO:0000256" key="6">
    <source>
        <dbReference type="ARBA" id="ARBA00022694"/>
    </source>
</evidence>
<keyword evidence="4" id="KW-0808">Transferase</keyword>
<keyword evidence="5" id="KW-0949">S-adenosyl-L-methionine</keyword>
<evidence type="ECO:0000256" key="1">
    <source>
        <dbReference type="ARBA" id="ARBA00000142"/>
    </source>
</evidence>
<name>A0A1I7WWG5_HETBA</name>
<evidence type="ECO:0000313" key="9">
    <source>
        <dbReference type="WBParaSite" id="Hba_09463"/>
    </source>
</evidence>
<feature type="transmembrane region" description="Helical" evidence="7">
    <location>
        <begin position="227"/>
        <end position="248"/>
    </location>
</feature>
<keyword evidence="8" id="KW-1185">Reference proteome</keyword>
<feature type="transmembrane region" description="Helical" evidence="7">
    <location>
        <begin position="194"/>
        <end position="215"/>
    </location>
</feature>
<dbReference type="Pfam" id="PF02390">
    <property type="entry name" value="Methyltransf_4"/>
    <property type="match status" value="1"/>
</dbReference>
<comment type="catalytic activity">
    <reaction evidence="1">
        <text>guanosine(46) in tRNA + S-adenosyl-L-methionine = N(7)-methylguanosine(46) in tRNA + S-adenosyl-L-homocysteine</text>
        <dbReference type="Rhea" id="RHEA:42708"/>
        <dbReference type="Rhea" id="RHEA-COMP:10188"/>
        <dbReference type="Rhea" id="RHEA-COMP:10189"/>
        <dbReference type="ChEBI" id="CHEBI:57856"/>
        <dbReference type="ChEBI" id="CHEBI:59789"/>
        <dbReference type="ChEBI" id="CHEBI:74269"/>
        <dbReference type="ChEBI" id="CHEBI:74480"/>
        <dbReference type="EC" id="2.1.1.33"/>
    </reaction>
</comment>
<dbReference type="WBParaSite" id="Hba_09463">
    <property type="protein sequence ID" value="Hba_09463"/>
    <property type="gene ID" value="Hba_09463"/>
</dbReference>
<keyword evidence="7" id="KW-0472">Membrane</keyword>
<dbReference type="GO" id="GO:0043527">
    <property type="term" value="C:tRNA methyltransferase complex"/>
    <property type="evidence" value="ECO:0007669"/>
    <property type="project" value="TreeGrafter"/>
</dbReference>
<dbReference type="PANTHER" id="PTHR23417">
    <property type="entry name" value="3-DEOXY-D-MANNO-OCTULOSONIC-ACID TRANSFERASE/TRNA GUANINE-N 7 - -METHYLTRANSFERASE"/>
    <property type="match status" value="1"/>
</dbReference>
<dbReference type="Gene3D" id="3.40.50.150">
    <property type="entry name" value="Vaccinia Virus protein VP39"/>
    <property type="match status" value="1"/>
</dbReference>
<protein>
    <recommendedName>
        <fullName evidence="2">tRNA (guanine(46)-N(7))-methyltransferase</fullName>
        <ecNumber evidence="2">2.1.1.33</ecNumber>
    </recommendedName>
</protein>
<dbReference type="GO" id="GO:0008176">
    <property type="term" value="F:tRNA (guanine(46)-N7)-methyltransferase activity"/>
    <property type="evidence" value="ECO:0007669"/>
    <property type="project" value="UniProtKB-EC"/>
</dbReference>
<evidence type="ECO:0000313" key="8">
    <source>
        <dbReference type="Proteomes" id="UP000095283"/>
    </source>
</evidence>
<dbReference type="InterPro" id="IPR029063">
    <property type="entry name" value="SAM-dependent_MTases_sf"/>
</dbReference>
<keyword evidence="7" id="KW-1133">Transmembrane helix</keyword>
<evidence type="ECO:0000256" key="5">
    <source>
        <dbReference type="ARBA" id="ARBA00022691"/>
    </source>
</evidence>
<evidence type="ECO:0000256" key="2">
    <source>
        <dbReference type="ARBA" id="ARBA00011977"/>
    </source>
</evidence>
<dbReference type="Proteomes" id="UP000095283">
    <property type="component" value="Unplaced"/>
</dbReference>
<reference evidence="9" key="1">
    <citation type="submission" date="2016-11" db="UniProtKB">
        <authorList>
            <consortium name="WormBaseParasite"/>
        </authorList>
    </citation>
    <scope>IDENTIFICATION</scope>
</reference>
<keyword evidence="7" id="KW-0812">Transmembrane</keyword>
<accession>A0A1I7WWG5</accession>
<dbReference type="AlphaFoldDB" id="A0A1I7WWG5"/>
<sequence length="273" mass="31599">MVEFHEFSFNGEMIKIYPGLVELLRIYRTVNEDDCAPKKITKGDINQFIEGEKSLEQFLQQEKQKKDAANARRKKQNLLDWILIRTITIKIKCQTLIIGLNSNLVIFIIMELNASQRENVSESIGTIGKDVDIMPELPQKKFYSMDWSYLYGEYAVGRQVEFADIGCGYGGLLIKLSPMFPETLMIGLEIRVKVICTSVSILLLFVCLLKIQIILCSVYNNDVFFRIVIDYNLTTFIGISIFAIFYYLKQNIFIALFDNRKVDYFNPFILDIL</sequence>
<evidence type="ECO:0000256" key="3">
    <source>
        <dbReference type="ARBA" id="ARBA00022603"/>
    </source>
</evidence>
<dbReference type="PANTHER" id="PTHR23417:SF16">
    <property type="entry name" value="TRNA (GUANINE-N(7)-)-METHYLTRANSFERASE"/>
    <property type="match status" value="1"/>
</dbReference>
<dbReference type="EC" id="2.1.1.33" evidence="2"/>